<dbReference type="STRING" id="52586.A0A0B1PE52"/>
<evidence type="ECO:0000313" key="3">
    <source>
        <dbReference type="Proteomes" id="UP000030854"/>
    </source>
</evidence>
<feature type="transmembrane region" description="Helical" evidence="1">
    <location>
        <begin position="218"/>
        <end position="243"/>
    </location>
</feature>
<keyword evidence="1" id="KW-1133">Transmembrane helix</keyword>
<evidence type="ECO:0000256" key="1">
    <source>
        <dbReference type="SAM" id="Phobius"/>
    </source>
</evidence>
<comment type="caution">
    <text evidence="2">The sequence shown here is derived from an EMBL/GenBank/DDBJ whole genome shotgun (WGS) entry which is preliminary data.</text>
</comment>
<dbReference type="OrthoDB" id="26203at2759"/>
<dbReference type="EMBL" id="JNVN01000321">
    <property type="protein sequence ID" value="KHJ35620.1"/>
    <property type="molecule type" value="Genomic_DNA"/>
</dbReference>
<name>A0A0B1PE52_UNCNE</name>
<organism evidence="2 3">
    <name type="scientific">Uncinula necator</name>
    <name type="common">Grape powdery mildew</name>
    <dbReference type="NCBI Taxonomy" id="52586"/>
    <lineage>
        <taxon>Eukaryota</taxon>
        <taxon>Fungi</taxon>
        <taxon>Dikarya</taxon>
        <taxon>Ascomycota</taxon>
        <taxon>Pezizomycotina</taxon>
        <taxon>Leotiomycetes</taxon>
        <taxon>Erysiphales</taxon>
        <taxon>Erysiphaceae</taxon>
        <taxon>Erysiphe</taxon>
    </lineage>
</organism>
<feature type="transmembrane region" description="Helical" evidence="1">
    <location>
        <begin position="67"/>
        <end position="88"/>
    </location>
</feature>
<feature type="transmembrane region" description="Helical" evidence="1">
    <location>
        <begin position="356"/>
        <end position="375"/>
    </location>
</feature>
<proteinExistence type="predicted"/>
<feature type="transmembrane region" description="Helical" evidence="1">
    <location>
        <begin position="137"/>
        <end position="164"/>
    </location>
</feature>
<dbReference type="HOGENOM" id="CLU_026939_1_0_1"/>
<reference evidence="2 3" key="1">
    <citation type="journal article" date="2014" name="BMC Genomics">
        <title>Adaptive genomic structural variation in the grape powdery mildew pathogen, Erysiphe necator.</title>
        <authorList>
            <person name="Jones L."/>
            <person name="Riaz S."/>
            <person name="Morales-Cruz A."/>
            <person name="Amrine K.C."/>
            <person name="McGuire B."/>
            <person name="Gubler W.D."/>
            <person name="Walker M.A."/>
            <person name="Cantu D."/>
        </authorList>
    </citation>
    <scope>NUCLEOTIDE SEQUENCE [LARGE SCALE GENOMIC DNA]</scope>
    <source>
        <strain evidence="3">c</strain>
    </source>
</reference>
<feature type="transmembrane region" description="Helical" evidence="1">
    <location>
        <begin position="176"/>
        <end position="198"/>
    </location>
</feature>
<evidence type="ECO:0000313" key="2">
    <source>
        <dbReference type="EMBL" id="KHJ35620.1"/>
    </source>
</evidence>
<dbReference type="InterPro" id="IPR053247">
    <property type="entry name" value="GPCR_GPR1/git3-like"/>
</dbReference>
<keyword evidence="2" id="KW-0675">Receptor</keyword>
<dbReference type="Proteomes" id="UP000030854">
    <property type="component" value="Unassembled WGS sequence"/>
</dbReference>
<dbReference type="Gene3D" id="1.20.1070.10">
    <property type="entry name" value="Rhodopsin 7-helix transmembrane proteins"/>
    <property type="match status" value="1"/>
</dbReference>
<keyword evidence="1" id="KW-0472">Membrane</keyword>
<dbReference type="AlphaFoldDB" id="A0A0B1PE52"/>
<feature type="transmembrane region" description="Helical" evidence="1">
    <location>
        <begin position="95"/>
        <end position="117"/>
    </location>
</feature>
<accession>A0A0B1PE52</accession>
<dbReference type="PANTHER" id="PTHR42058">
    <property type="entry name" value="G_PROTEIN_RECEP_F2_4 DOMAIN-CONTAINING PROTEIN"/>
    <property type="match status" value="1"/>
</dbReference>
<sequence>MSSNFSQVVPYGCPYPFLEADLFADKGGFLEGRFCSNLSGTNCCLPCPHAQWLYPKNFESMIERASWINFPGLLCSIFLIASFIILPAKKTHRHYLSVCLVTSVAVMNIAFLIPLGAKPSQCHDTITPNDMKSNITCAVSGALVIAGGWFGVIWVCLITLYIHLQICWQREVGDSFMCGAIFAGCTIPIIGVAVALGLSGVSFRIGNTCHVNADKSLISLWIPLLLIASLTLFMQLATFTYCLRVYLVSLGDYLTTSPSSDFRSLKRNRNILSPKKTYRRVHAVIQLQWRSILVVFVIVADVIFFAVVFVSLNQVESALANGNDKFTPWFNCLVEAGGDKEKCFVNINTPRISEGTVISVLVLLSLNGFWCLILLGRFSMLTGWRDLITGKSQTDLEFVCSDANTYKNSMDYEMLANMSDHGKPPELLTTPSRAILHDSYEEHDLPSPTYIWNTTLVQLDDPQHHQSKYLV</sequence>
<dbReference type="OMA" id="LGPKFMW"/>
<gene>
    <name evidence="2" type="ORF">EV44_g4480</name>
</gene>
<feature type="transmembrane region" description="Helical" evidence="1">
    <location>
        <begin position="289"/>
        <end position="312"/>
    </location>
</feature>
<protein>
    <submittedName>
        <fullName evidence="2">Putative g-protein coupled receptor</fullName>
    </submittedName>
</protein>
<dbReference type="PANTHER" id="PTHR42058:SF1">
    <property type="entry name" value="G-PROTEIN COUPLED RECEPTORS FAMILY 2 PROFILE 2 DOMAIN-CONTAINING PROTEIN"/>
    <property type="match status" value="1"/>
</dbReference>
<keyword evidence="1" id="KW-0812">Transmembrane</keyword>
<keyword evidence="3" id="KW-1185">Reference proteome</keyword>